<keyword evidence="2" id="KW-1185">Reference proteome</keyword>
<evidence type="ECO:0000313" key="2">
    <source>
        <dbReference type="Proteomes" id="UP000800200"/>
    </source>
</evidence>
<sequence>MPVLRSFKYIPPPPPRGVSGVVPPAGDLIDGHWVPGGATVSFWAWASIVAQTPFISATQMLSFQSDGSTPLTTPTSRR</sequence>
<dbReference type="EMBL" id="ML994639">
    <property type="protein sequence ID" value="KAF2184163.1"/>
    <property type="molecule type" value="Genomic_DNA"/>
</dbReference>
<protein>
    <submittedName>
        <fullName evidence="1">Uncharacterized protein</fullName>
    </submittedName>
</protein>
<dbReference type="Proteomes" id="UP000800200">
    <property type="component" value="Unassembled WGS sequence"/>
</dbReference>
<evidence type="ECO:0000313" key="1">
    <source>
        <dbReference type="EMBL" id="KAF2184163.1"/>
    </source>
</evidence>
<dbReference type="AlphaFoldDB" id="A0A6A6DYP2"/>
<reference evidence="1" key="1">
    <citation type="journal article" date="2020" name="Stud. Mycol.">
        <title>101 Dothideomycetes genomes: a test case for predicting lifestyles and emergence of pathogens.</title>
        <authorList>
            <person name="Haridas S."/>
            <person name="Albert R."/>
            <person name="Binder M."/>
            <person name="Bloem J."/>
            <person name="Labutti K."/>
            <person name="Salamov A."/>
            <person name="Andreopoulos B."/>
            <person name="Baker S."/>
            <person name="Barry K."/>
            <person name="Bills G."/>
            <person name="Bluhm B."/>
            <person name="Cannon C."/>
            <person name="Castanera R."/>
            <person name="Culley D."/>
            <person name="Daum C."/>
            <person name="Ezra D."/>
            <person name="Gonzalez J."/>
            <person name="Henrissat B."/>
            <person name="Kuo A."/>
            <person name="Liang C."/>
            <person name="Lipzen A."/>
            <person name="Lutzoni F."/>
            <person name="Magnuson J."/>
            <person name="Mondo S."/>
            <person name="Nolan M."/>
            <person name="Ohm R."/>
            <person name="Pangilinan J."/>
            <person name="Park H.-J."/>
            <person name="Ramirez L."/>
            <person name="Alfaro M."/>
            <person name="Sun H."/>
            <person name="Tritt A."/>
            <person name="Yoshinaga Y."/>
            <person name="Zwiers L.-H."/>
            <person name="Turgeon B."/>
            <person name="Goodwin S."/>
            <person name="Spatafora J."/>
            <person name="Crous P."/>
            <person name="Grigoriev I."/>
        </authorList>
    </citation>
    <scope>NUCLEOTIDE SEQUENCE</scope>
    <source>
        <strain evidence="1">CBS 207.26</strain>
    </source>
</reference>
<accession>A0A6A6DYP2</accession>
<proteinExistence type="predicted"/>
<organism evidence="1 2">
    <name type="scientific">Zopfia rhizophila CBS 207.26</name>
    <dbReference type="NCBI Taxonomy" id="1314779"/>
    <lineage>
        <taxon>Eukaryota</taxon>
        <taxon>Fungi</taxon>
        <taxon>Dikarya</taxon>
        <taxon>Ascomycota</taxon>
        <taxon>Pezizomycotina</taxon>
        <taxon>Dothideomycetes</taxon>
        <taxon>Dothideomycetes incertae sedis</taxon>
        <taxon>Zopfiaceae</taxon>
        <taxon>Zopfia</taxon>
    </lineage>
</organism>
<name>A0A6A6DYP2_9PEZI</name>
<gene>
    <name evidence="1" type="ORF">K469DRAFT_783898</name>
</gene>